<reference evidence="2 3" key="1">
    <citation type="journal article" date="2020" name="Microorganisms">
        <title>Osmotic Adaptation and Compatible Solute Biosynthesis of Phototrophic Bacteria as Revealed from Genome Analyses.</title>
        <authorList>
            <person name="Imhoff J.F."/>
            <person name="Rahn T."/>
            <person name="Kunzel S."/>
            <person name="Keller A."/>
            <person name="Neulinger S.C."/>
        </authorList>
    </citation>
    <scope>NUCLEOTIDE SEQUENCE [LARGE SCALE GENOMIC DNA]</scope>
    <source>
        <strain evidence="2 3">DSM 15382</strain>
    </source>
</reference>
<sequence>MSSDPVMRPDQATNPGEDYENTVSSHTGMGGPKAPARDKRPEAQYQRSDLAQGVNRTDDAAPKGPVNIAVKGNSETAGPDEAVKETPKATGRGSRDAPGLPQD</sequence>
<evidence type="ECO:0000256" key="1">
    <source>
        <dbReference type="SAM" id="MobiDB-lite"/>
    </source>
</evidence>
<dbReference type="EMBL" id="NRSG01000049">
    <property type="protein sequence ID" value="MBK1658380.1"/>
    <property type="molecule type" value="Genomic_DNA"/>
</dbReference>
<accession>A0ABS1CV34</accession>
<organism evidence="2 3">
    <name type="scientific">Paracraurococcus ruber</name>
    <dbReference type="NCBI Taxonomy" id="77675"/>
    <lineage>
        <taxon>Bacteria</taxon>
        <taxon>Pseudomonadati</taxon>
        <taxon>Pseudomonadota</taxon>
        <taxon>Alphaproteobacteria</taxon>
        <taxon>Acetobacterales</taxon>
        <taxon>Roseomonadaceae</taxon>
        <taxon>Paracraurococcus</taxon>
    </lineage>
</organism>
<gene>
    <name evidence="2" type="ORF">CKO45_09065</name>
</gene>
<dbReference type="Proteomes" id="UP000697995">
    <property type="component" value="Unassembled WGS sequence"/>
</dbReference>
<keyword evidence="3" id="KW-1185">Reference proteome</keyword>
<name>A0ABS1CV34_9PROT</name>
<evidence type="ECO:0000313" key="2">
    <source>
        <dbReference type="EMBL" id="MBK1658380.1"/>
    </source>
</evidence>
<dbReference type="RefSeq" id="WP_133219904.1">
    <property type="nucleotide sequence ID" value="NZ_NRSG01000049.1"/>
</dbReference>
<comment type="caution">
    <text evidence="2">The sequence shown here is derived from an EMBL/GenBank/DDBJ whole genome shotgun (WGS) entry which is preliminary data.</text>
</comment>
<protein>
    <submittedName>
        <fullName evidence="2">Uncharacterized protein</fullName>
    </submittedName>
</protein>
<proteinExistence type="predicted"/>
<feature type="region of interest" description="Disordered" evidence="1">
    <location>
        <begin position="1"/>
        <end position="103"/>
    </location>
</feature>
<evidence type="ECO:0000313" key="3">
    <source>
        <dbReference type="Proteomes" id="UP000697995"/>
    </source>
</evidence>